<comment type="caution">
    <text evidence="3">The sequence shown here is derived from an EMBL/GenBank/DDBJ whole genome shotgun (WGS) entry which is preliminary data.</text>
</comment>
<evidence type="ECO:0000313" key="4">
    <source>
        <dbReference type="Proteomes" id="UP000033393"/>
    </source>
</evidence>
<dbReference type="Gene3D" id="3.40.50.1820">
    <property type="entry name" value="alpha/beta hydrolase"/>
    <property type="match status" value="1"/>
</dbReference>
<dbReference type="InterPro" id="IPR050228">
    <property type="entry name" value="Carboxylesterase_BioH"/>
</dbReference>
<dbReference type="PANTHER" id="PTHR43194">
    <property type="entry name" value="HYDROLASE ALPHA/BETA FOLD FAMILY"/>
    <property type="match status" value="1"/>
</dbReference>
<feature type="region of interest" description="Disordered" evidence="1">
    <location>
        <begin position="174"/>
        <end position="199"/>
    </location>
</feature>
<evidence type="ECO:0000313" key="3">
    <source>
        <dbReference type="EMBL" id="KJK50452.1"/>
    </source>
</evidence>
<dbReference type="InterPro" id="IPR029058">
    <property type="entry name" value="AB_hydrolase_fold"/>
</dbReference>
<sequence>MSDRGGRFDDEATTGALTTAVVPLPGGTPWLLLPGWQQSGAHWTPVARWLTASRITLLAADLAVAAAACAAPRGSLARTEELVDRLLAEPVSAKAAVVVGHSAGAPLAVLMAAALPGVRGVVVVEPVASHFGVTEPRVRVPGPAGVTSGPRSLRDQYPMAAETTLRSIDAAARRLPHGEPGSPGRTPPDADAERAARAGRALATTRVPVLVLRGQASALFTAEDARTLAATAPSGSCVTLPETGHSPHIDQPRTTAAQLTAFADELTDRFPTRAGASRE</sequence>
<dbReference type="PATRIC" id="fig|68170.10.peg.948"/>
<evidence type="ECO:0000259" key="2">
    <source>
        <dbReference type="Pfam" id="PF12697"/>
    </source>
</evidence>
<keyword evidence="4" id="KW-1185">Reference proteome</keyword>
<dbReference type="Proteomes" id="UP000033393">
    <property type="component" value="Unassembled WGS sequence"/>
</dbReference>
<proteinExistence type="predicted"/>
<accession>A0A0F0H815</accession>
<evidence type="ECO:0000256" key="1">
    <source>
        <dbReference type="SAM" id="MobiDB-lite"/>
    </source>
</evidence>
<feature type="domain" description="AB hydrolase-1" evidence="2">
    <location>
        <begin position="31"/>
        <end position="257"/>
    </location>
</feature>
<gene>
    <name evidence="3" type="ORF">UK23_10705</name>
</gene>
<dbReference type="Pfam" id="PF12697">
    <property type="entry name" value="Abhydrolase_6"/>
    <property type="match status" value="1"/>
</dbReference>
<dbReference type="PANTHER" id="PTHR43194:SF5">
    <property type="entry name" value="PIMELOYL-[ACYL-CARRIER PROTEIN] METHYL ESTER ESTERASE"/>
    <property type="match status" value="1"/>
</dbReference>
<dbReference type="AlphaFoldDB" id="A0A0F0H815"/>
<dbReference type="SUPFAM" id="SSF53474">
    <property type="entry name" value="alpha/beta-Hydrolases"/>
    <property type="match status" value="1"/>
</dbReference>
<dbReference type="GO" id="GO:0003824">
    <property type="term" value="F:catalytic activity"/>
    <property type="evidence" value="ECO:0007669"/>
    <property type="project" value="UniProtKB-ARBA"/>
</dbReference>
<dbReference type="EMBL" id="JYJG01000059">
    <property type="protein sequence ID" value="KJK50452.1"/>
    <property type="molecule type" value="Genomic_DNA"/>
</dbReference>
<dbReference type="InterPro" id="IPR000073">
    <property type="entry name" value="AB_hydrolase_1"/>
</dbReference>
<name>A0A0F0H815_LENAE</name>
<reference evidence="3 4" key="1">
    <citation type="submission" date="2015-02" db="EMBL/GenBank/DDBJ databases">
        <authorList>
            <person name="Ju K.-S."/>
            <person name="Doroghazi J.R."/>
            <person name="Metcalf W."/>
        </authorList>
    </citation>
    <scope>NUCLEOTIDE SEQUENCE [LARGE SCALE GENOMIC DNA]</scope>
    <source>
        <strain evidence="3 4">NRRL B-16140</strain>
    </source>
</reference>
<dbReference type="RefSeq" id="WP_045311264.1">
    <property type="nucleotide sequence ID" value="NZ_JYJG01000059.1"/>
</dbReference>
<protein>
    <recommendedName>
        <fullName evidence="2">AB hydrolase-1 domain-containing protein</fullName>
    </recommendedName>
</protein>
<organism evidence="3 4">
    <name type="scientific">Lentzea aerocolonigenes</name>
    <name type="common">Lechevalieria aerocolonigenes</name>
    <name type="synonym">Saccharothrix aerocolonigenes</name>
    <dbReference type="NCBI Taxonomy" id="68170"/>
    <lineage>
        <taxon>Bacteria</taxon>
        <taxon>Bacillati</taxon>
        <taxon>Actinomycetota</taxon>
        <taxon>Actinomycetes</taxon>
        <taxon>Pseudonocardiales</taxon>
        <taxon>Pseudonocardiaceae</taxon>
        <taxon>Lentzea</taxon>
    </lineage>
</organism>